<dbReference type="AlphaFoldDB" id="A0AAD7JGE1"/>
<dbReference type="EMBL" id="JARKIB010000028">
    <property type="protein sequence ID" value="KAJ7764297.1"/>
    <property type="molecule type" value="Genomic_DNA"/>
</dbReference>
<evidence type="ECO:0000256" key="1">
    <source>
        <dbReference type="SAM" id="MobiDB-lite"/>
    </source>
</evidence>
<protein>
    <submittedName>
        <fullName evidence="2">Uncharacterized protein</fullName>
    </submittedName>
</protein>
<dbReference type="Proteomes" id="UP001215598">
    <property type="component" value="Unassembled WGS sequence"/>
</dbReference>
<sequence>MAPNVFNFSNRRRPLQMQPVPFPRENDQLNNAFRTLQQFNQLGVMVTWVDGDWQPWERPIRVNSRTGHGTAMSARSFSQLEDLQPPCCPHTDSSSRTMALFLGQKLTPNGPRCDFFRSVNHRCRFHVLIPLLNPPVFLTSPEDIQQYRLDQTALDADDAEASSSQNESMSPSTPLGSSSLSTGPSASSSTLLAISASSRTFGSPSPSYTPLSASSSTPLGASSSNPLNPRRRWPGDVPPPVVAGKVRSLFNLRLANARRNNDAALISRVFSERRSGVYSAYPHRHPASSQEGVHTILQVYDSRIYPDCVDRALSNQRFIDTAIGIALRELNSTLGIPEADFKALSLNMVFCSGCYCTYSIDGFNHHVQRGVCSNHPDGTAVKNRDEEDIPRTVGRTFPNGYKPPANTPDLLDTPIGLAYLEWNTRFGVPLDVWALISTAVVHCPAFAPTLAKAGEGDFAIKRYQYCLSCVLHSLRLFALTMDPIIALFDDFAVQKQRRHQNQDLVLFSRIALQCVRVAWPVVGGHSLPANFVANFLRKFDLHWPCFCVIADPELATSSLSCRIAETLDGIYASCHHSPARCRFFLDLSSIRAATVLKAEYNALTVKHLGTAEYDKVMLGQFLTLDQKPEDTFDASDARYFPGYLGERECDYPGVWQLQEKALFKFTALQQSQQIVNLPSQAIVEELPRDLNNLPPGTKKSQGTQTIYFFGETARAEASPLALGEMQLLRAITRMEGLTKDDVEILLSPCPHCPLYFPARLLKSHSIEVHNGRK</sequence>
<evidence type="ECO:0000313" key="3">
    <source>
        <dbReference type="Proteomes" id="UP001215598"/>
    </source>
</evidence>
<feature type="compositionally biased region" description="Low complexity" evidence="1">
    <location>
        <begin position="204"/>
        <end position="224"/>
    </location>
</feature>
<keyword evidence="3" id="KW-1185">Reference proteome</keyword>
<feature type="region of interest" description="Disordered" evidence="1">
    <location>
        <begin position="204"/>
        <end position="238"/>
    </location>
</feature>
<feature type="region of interest" description="Disordered" evidence="1">
    <location>
        <begin position="155"/>
        <end position="184"/>
    </location>
</feature>
<organism evidence="2 3">
    <name type="scientific">Mycena metata</name>
    <dbReference type="NCBI Taxonomy" id="1033252"/>
    <lineage>
        <taxon>Eukaryota</taxon>
        <taxon>Fungi</taxon>
        <taxon>Dikarya</taxon>
        <taxon>Basidiomycota</taxon>
        <taxon>Agaricomycotina</taxon>
        <taxon>Agaricomycetes</taxon>
        <taxon>Agaricomycetidae</taxon>
        <taxon>Agaricales</taxon>
        <taxon>Marasmiineae</taxon>
        <taxon>Mycenaceae</taxon>
        <taxon>Mycena</taxon>
    </lineage>
</organism>
<name>A0AAD7JGE1_9AGAR</name>
<accession>A0AAD7JGE1</accession>
<gene>
    <name evidence="2" type="ORF">B0H16DRAFT_1718230</name>
</gene>
<evidence type="ECO:0000313" key="2">
    <source>
        <dbReference type="EMBL" id="KAJ7764297.1"/>
    </source>
</evidence>
<reference evidence="2" key="1">
    <citation type="submission" date="2023-03" db="EMBL/GenBank/DDBJ databases">
        <title>Massive genome expansion in bonnet fungi (Mycena s.s.) driven by repeated elements and novel gene families across ecological guilds.</title>
        <authorList>
            <consortium name="Lawrence Berkeley National Laboratory"/>
            <person name="Harder C.B."/>
            <person name="Miyauchi S."/>
            <person name="Viragh M."/>
            <person name="Kuo A."/>
            <person name="Thoen E."/>
            <person name="Andreopoulos B."/>
            <person name="Lu D."/>
            <person name="Skrede I."/>
            <person name="Drula E."/>
            <person name="Henrissat B."/>
            <person name="Morin E."/>
            <person name="Kohler A."/>
            <person name="Barry K."/>
            <person name="LaButti K."/>
            <person name="Morin E."/>
            <person name="Salamov A."/>
            <person name="Lipzen A."/>
            <person name="Mereny Z."/>
            <person name="Hegedus B."/>
            <person name="Baldrian P."/>
            <person name="Stursova M."/>
            <person name="Weitz H."/>
            <person name="Taylor A."/>
            <person name="Grigoriev I.V."/>
            <person name="Nagy L.G."/>
            <person name="Martin F."/>
            <person name="Kauserud H."/>
        </authorList>
    </citation>
    <scope>NUCLEOTIDE SEQUENCE</scope>
    <source>
        <strain evidence="2">CBHHK182m</strain>
    </source>
</reference>
<proteinExistence type="predicted"/>
<feature type="compositionally biased region" description="Low complexity" evidence="1">
    <location>
        <begin position="170"/>
        <end position="184"/>
    </location>
</feature>
<comment type="caution">
    <text evidence="2">The sequence shown here is derived from an EMBL/GenBank/DDBJ whole genome shotgun (WGS) entry which is preliminary data.</text>
</comment>
<feature type="region of interest" description="Disordered" evidence="1">
    <location>
        <begin position="1"/>
        <end position="20"/>
    </location>
</feature>